<proteinExistence type="predicted"/>
<feature type="signal peptide" evidence="1">
    <location>
        <begin position="1"/>
        <end position="19"/>
    </location>
</feature>
<dbReference type="OrthoDB" id="6873425at2"/>
<keyword evidence="3" id="KW-1185">Reference proteome</keyword>
<evidence type="ECO:0000256" key="1">
    <source>
        <dbReference type="SAM" id="SignalP"/>
    </source>
</evidence>
<dbReference type="Proteomes" id="UP000243207">
    <property type="component" value="Chromosome I"/>
</dbReference>
<dbReference type="AlphaFoldDB" id="A0A1H1L3G7"/>
<dbReference type="PROSITE" id="PS51257">
    <property type="entry name" value="PROKAR_LIPOPROTEIN"/>
    <property type="match status" value="1"/>
</dbReference>
<dbReference type="InterPro" id="IPR022061">
    <property type="entry name" value="DUF3617"/>
</dbReference>
<feature type="chain" id="PRO_5009253055" description="DUF3617 domain-containing protein" evidence="1">
    <location>
        <begin position="20"/>
        <end position="206"/>
    </location>
</feature>
<evidence type="ECO:0000313" key="3">
    <source>
        <dbReference type="Proteomes" id="UP000243207"/>
    </source>
</evidence>
<dbReference type="STRING" id="487184.SAMN05216421_0027"/>
<dbReference type="RefSeq" id="WP_093390959.1">
    <property type="nucleotide sequence ID" value="NZ_LT629736.1"/>
</dbReference>
<protein>
    <recommendedName>
        <fullName evidence="4">DUF3617 domain-containing protein</fullName>
    </recommendedName>
</protein>
<evidence type="ECO:0000313" key="2">
    <source>
        <dbReference type="EMBL" id="SDR69076.1"/>
    </source>
</evidence>
<reference evidence="3" key="1">
    <citation type="submission" date="2016-10" db="EMBL/GenBank/DDBJ databases">
        <authorList>
            <person name="Varghese N."/>
            <person name="Submissions S."/>
        </authorList>
    </citation>
    <scope>NUCLEOTIDE SEQUENCE [LARGE SCALE GENOMIC DNA]</scope>
    <source>
        <strain evidence="3">NRRL B-51270</strain>
    </source>
</reference>
<accession>A0A1H1L3G7</accession>
<sequence>MPRYLLTIASTAVAAIACASASAESIRPQPEPGLWRSEARTLINGQDLVAQMRAAQQQALQSLPAEQRAQMQTMLDNQGDPGVQTECITADQAAKMTDPQAILAEARQQMQNCKIEIDQASESRLSFTGRCDGNEGFTGDMQGELVMVSEREMRSRFTGNGVYEMDIPDMPPGQPGMDGGPVEIQHSETTRWIAAECAGAPPVSSR</sequence>
<evidence type="ECO:0008006" key="4">
    <source>
        <dbReference type="Google" id="ProtNLM"/>
    </source>
</evidence>
<name>A0A1H1L3G7_9GAMM</name>
<organism evidence="2 3">
    <name type="scientific">Halopseudomonas xinjiangensis</name>
    <dbReference type="NCBI Taxonomy" id="487184"/>
    <lineage>
        <taxon>Bacteria</taxon>
        <taxon>Pseudomonadati</taxon>
        <taxon>Pseudomonadota</taxon>
        <taxon>Gammaproteobacteria</taxon>
        <taxon>Pseudomonadales</taxon>
        <taxon>Pseudomonadaceae</taxon>
        <taxon>Halopseudomonas</taxon>
    </lineage>
</organism>
<gene>
    <name evidence="2" type="ORF">SAMN05216421_0027</name>
</gene>
<keyword evidence="1" id="KW-0732">Signal</keyword>
<dbReference type="EMBL" id="LT629736">
    <property type="protein sequence ID" value="SDR69076.1"/>
    <property type="molecule type" value="Genomic_DNA"/>
</dbReference>
<dbReference type="Pfam" id="PF12276">
    <property type="entry name" value="DUF3617"/>
    <property type="match status" value="1"/>
</dbReference>